<comment type="similarity">
    <text evidence="2">Belongs to the PIGH family.</text>
</comment>
<keyword evidence="3" id="KW-0472">Membrane</keyword>
<keyword evidence="3" id="KW-1133">Transmembrane helix</keyword>
<dbReference type="AlphaFoldDB" id="A0A1E3QUZ1"/>
<keyword evidence="3" id="KW-0812">Transmembrane</keyword>
<feature type="transmembrane region" description="Helical" evidence="3">
    <location>
        <begin position="108"/>
        <end position="129"/>
    </location>
</feature>
<gene>
    <name evidence="5" type="ORF">BABINDRAFT_165025</name>
</gene>
<organism evidence="5 6">
    <name type="scientific">Babjeviella inositovora NRRL Y-12698</name>
    <dbReference type="NCBI Taxonomy" id="984486"/>
    <lineage>
        <taxon>Eukaryota</taxon>
        <taxon>Fungi</taxon>
        <taxon>Dikarya</taxon>
        <taxon>Ascomycota</taxon>
        <taxon>Saccharomycotina</taxon>
        <taxon>Pichiomycetes</taxon>
        <taxon>Serinales incertae sedis</taxon>
        <taxon>Babjeviella</taxon>
    </lineage>
</organism>
<accession>A0A1E3QUZ1</accession>
<comment type="pathway">
    <text evidence="1">Glycolipid biosynthesis; glycosylphosphatidylinositol-anchor biosynthesis.</text>
</comment>
<dbReference type="Proteomes" id="UP000094336">
    <property type="component" value="Unassembled WGS sequence"/>
</dbReference>
<evidence type="ECO:0000256" key="2">
    <source>
        <dbReference type="ARBA" id="ARBA00009610"/>
    </source>
</evidence>
<dbReference type="GeneID" id="30148151"/>
<evidence type="ECO:0000313" key="6">
    <source>
        <dbReference type="Proteomes" id="UP000094336"/>
    </source>
</evidence>
<name>A0A1E3QUZ1_9ASCO</name>
<dbReference type="UniPathway" id="UPA00196"/>
<dbReference type="OrthoDB" id="6256716at2759"/>
<dbReference type="GO" id="GO:0006506">
    <property type="term" value="P:GPI anchor biosynthetic process"/>
    <property type="evidence" value="ECO:0007669"/>
    <property type="project" value="UniProtKB-UniPathway"/>
</dbReference>
<evidence type="ECO:0000313" key="5">
    <source>
        <dbReference type="EMBL" id="ODQ81475.1"/>
    </source>
</evidence>
<dbReference type="GO" id="GO:0000506">
    <property type="term" value="C:glycosylphosphatidylinositol-N-acetylglucosaminyltransferase (GPI-GnT) complex"/>
    <property type="evidence" value="ECO:0007669"/>
    <property type="project" value="InterPro"/>
</dbReference>
<evidence type="ECO:0000256" key="3">
    <source>
        <dbReference type="SAM" id="Phobius"/>
    </source>
</evidence>
<sequence length="231" mass="25696">MISSKATQVKVQIPVKSSYKNYDLFVIPPIEGLTPAESQATEVIKFTVQSAKSATRCILLWFFRITSLVACITLTGSYALYKGVEVSPLPYTLTWLSLQVEQTARPDVTFLLLIGASLYTLVSLVRIPVQSVESILVMRDIGVQLFSHSGTKFIPSRTILDVLLMESFQGFGVIYTLCVLVDDGKSAKLEVVFPSMLPRLPQLEVVWKHTRKCLLGDRPGFGRKLKTDGHK</sequence>
<evidence type="ECO:0000259" key="4">
    <source>
        <dbReference type="Pfam" id="PF10181"/>
    </source>
</evidence>
<feature type="transmembrane region" description="Helical" evidence="3">
    <location>
        <begin position="58"/>
        <end position="81"/>
    </location>
</feature>
<dbReference type="PANTHER" id="PTHR15231">
    <property type="entry name" value="PHOSPHATIDYLINOSITOL N-ACETYLGLUCOSAMINYLTRANSFERASE SUBUNIT H"/>
    <property type="match status" value="1"/>
</dbReference>
<reference evidence="6" key="1">
    <citation type="submission" date="2016-05" db="EMBL/GenBank/DDBJ databases">
        <title>Comparative genomics of biotechnologically important yeasts.</title>
        <authorList>
            <consortium name="DOE Joint Genome Institute"/>
            <person name="Riley R."/>
            <person name="Haridas S."/>
            <person name="Wolfe K.H."/>
            <person name="Lopes M.R."/>
            <person name="Hittinger C.T."/>
            <person name="Goker M."/>
            <person name="Salamov A."/>
            <person name="Wisecaver J."/>
            <person name="Long T.M."/>
            <person name="Aerts A.L."/>
            <person name="Barry K."/>
            <person name="Choi C."/>
            <person name="Clum A."/>
            <person name="Coughlan A.Y."/>
            <person name="Deshpande S."/>
            <person name="Douglass A.P."/>
            <person name="Hanson S.J."/>
            <person name="Klenk H.-P."/>
            <person name="Labutti K."/>
            <person name="Lapidus A."/>
            <person name="Lindquist E."/>
            <person name="Lipzen A."/>
            <person name="Meier-Kolthoff J.P."/>
            <person name="Ohm R.A."/>
            <person name="Otillar R.P."/>
            <person name="Pangilinan J."/>
            <person name="Peng Y."/>
            <person name="Rokas A."/>
            <person name="Rosa C.A."/>
            <person name="Scheuner C."/>
            <person name="Sibirny A.A."/>
            <person name="Slot J.C."/>
            <person name="Stielow J.B."/>
            <person name="Sun H."/>
            <person name="Kurtzman C.P."/>
            <person name="Blackwell M."/>
            <person name="Grigoriev I.V."/>
            <person name="Jeffries T.W."/>
        </authorList>
    </citation>
    <scope>NUCLEOTIDE SEQUENCE [LARGE SCALE GENOMIC DNA]</scope>
    <source>
        <strain evidence="6">NRRL Y-12698</strain>
    </source>
</reference>
<proteinExistence type="inferred from homology"/>
<dbReference type="EMBL" id="KV454427">
    <property type="protein sequence ID" value="ODQ81475.1"/>
    <property type="molecule type" value="Genomic_DNA"/>
</dbReference>
<keyword evidence="6" id="KW-1185">Reference proteome</keyword>
<dbReference type="Pfam" id="PF10181">
    <property type="entry name" value="PIG-H"/>
    <property type="match status" value="1"/>
</dbReference>
<protein>
    <recommendedName>
        <fullName evidence="4">Phosphatidylinositol N-acetylglucosaminyltransferase subunit H conserved domain-containing protein</fullName>
    </recommendedName>
</protein>
<evidence type="ECO:0000256" key="1">
    <source>
        <dbReference type="ARBA" id="ARBA00004687"/>
    </source>
</evidence>
<dbReference type="RefSeq" id="XP_018986803.1">
    <property type="nucleotide sequence ID" value="XM_019130298.1"/>
</dbReference>
<dbReference type="InterPro" id="IPR044215">
    <property type="entry name" value="PIG-H"/>
</dbReference>
<feature type="domain" description="Phosphatidylinositol N-acetylglucosaminyltransferase subunit H conserved" evidence="4">
    <location>
        <begin position="134"/>
        <end position="194"/>
    </location>
</feature>
<dbReference type="STRING" id="984486.A0A1E3QUZ1"/>
<dbReference type="PANTHER" id="PTHR15231:SF1">
    <property type="entry name" value="PHOSPHATIDYLINOSITOL N-ACETYLGLUCOSAMINYLTRANSFERASE SUBUNIT H"/>
    <property type="match status" value="1"/>
</dbReference>
<dbReference type="InterPro" id="IPR019328">
    <property type="entry name" value="PIGH-H_dom"/>
</dbReference>